<dbReference type="Proteomes" id="UP001497382">
    <property type="component" value="Unassembled WGS sequence"/>
</dbReference>
<feature type="compositionally biased region" description="Gly residues" evidence="1">
    <location>
        <begin position="55"/>
        <end position="64"/>
    </location>
</feature>
<name>A0AAV1ZP49_9ARAC</name>
<protein>
    <submittedName>
        <fullName evidence="3">Uncharacterized protein</fullName>
    </submittedName>
</protein>
<feature type="region of interest" description="Disordered" evidence="1">
    <location>
        <begin position="37"/>
        <end position="64"/>
    </location>
</feature>
<keyword evidence="2" id="KW-0732">Signal</keyword>
<feature type="chain" id="PRO_5043460856" evidence="2">
    <location>
        <begin position="20"/>
        <end position="79"/>
    </location>
</feature>
<feature type="compositionally biased region" description="Low complexity" evidence="1">
    <location>
        <begin position="44"/>
        <end position="54"/>
    </location>
</feature>
<organism evidence="3 4">
    <name type="scientific">Larinioides sclopetarius</name>
    <dbReference type="NCBI Taxonomy" id="280406"/>
    <lineage>
        <taxon>Eukaryota</taxon>
        <taxon>Metazoa</taxon>
        <taxon>Ecdysozoa</taxon>
        <taxon>Arthropoda</taxon>
        <taxon>Chelicerata</taxon>
        <taxon>Arachnida</taxon>
        <taxon>Araneae</taxon>
        <taxon>Araneomorphae</taxon>
        <taxon>Entelegynae</taxon>
        <taxon>Araneoidea</taxon>
        <taxon>Araneidae</taxon>
        <taxon>Larinioides</taxon>
    </lineage>
</organism>
<accession>A0AAV1ZP49</accession>
<evidence type="ECO:0000313" key="3">
    <source>
        <dbReference type="EMBL" id="CAL1273402.1"/>
    </source>
</evidence>
<feature type="signal peptide" evidence="2">
    <location>
        <begin position="1"/>
        <end position="19"/>
    </location>
</feature>
<dbReference type="EMBL" id="CAXIEN010000067">
    <property type="protein sequence ID" value="CAL1273402.1"/>
    <property type="molecule type" value="Genomic_DNA"/>
</dbReference>
<keyword evidence="4" id="KW-1185">Reference proteome</keyword>
<evidence type="ECO:0000256" key="2">
    <source>
        <dbReference type="SAM" id="SignalP"/>
    </source>
</evidence>
<evidence type="ECO:0000256" key="1">
    <source>
        <dbReference type="SAM" id="MobiDB-lite"/>
    </source>
</evidence>
<comment type="caution">
    <text evidence="3">The sequence shown here is derived from an EMBL/GenBank/DDBJ whole genome shotgun (WGS) entry which is preliminary data.</text>
</comment>
<evidence type="ECO:0000313" key="4">
    <source>
        <dbReference type="Proteomes" id="UP001497382"/>
    </source>
</evidence>
<sequence length="79" mass="8194">MKSFFVCMLVLALVATCFAESYSMACSTGPDGKMRCIQKQSPDGNSAGASSFSNGRGGGGSMMVGAGQPGNMGYRYNNF</sequence>
<proteinExistence type="predicted"/>
<dbReference type="AlphaFoldDB" id="A0AAV1ZP49"/>
<reference evidence="3 4" key="1">
    <citation type="submission" date="2024-04" db="EMBL/GenBank/DDBJ databases">
        <authorList>
            <person name="Rising A."/>
            <person name="Reimegard J."/>
            <person name="Sonavane S."/>
            <person name="Akerstrom W."/>
            <person name="Nylinder S."/>
            <person name="Hedman E."/>
            <person name="Kallberg Y."/>
        </authorList>
    </citation>
    <scope>NUCLEOTIDE SEQUENCE [LARGE SCALE GENOMIC DNA]</scope>
</reference>
<gene>
    <name evidence="3" type="ORF">LARSCL_LOCUS6874</name>
</gene>